<proteinExistence type="predicted"/>
<dbReference type="EMBL" id="GBXM01107016">
    <property type="protein sequence ID" value="JAH01561.1"/>
    <property type="molecule type" value="Transcribed_RNA"/>
</dbReference>
<sequence>MSQSYRNKPGFSLIRLDGIPSRTLLDRFNVFLKITNKV</sequence>
<dbReference type="AlphaFoldDB" id="A0A0E9PA66"/>
<name>A0A0E9PA66_ANGAN</name>
<protein>
    <submittedName>
        <fullName evidence="1">Uncharacterized protein</fullName>
    </submittedName>
</protein>
<accession>A0A0E9PA66</accession>
<reference evidence="1" key="2">
    <citation type="journal article" date="2015" name="Fish Shellfish Immunol.">
        <title>Early steps in the European eel (Anguilla anguilla)-Vibrio vulnificus interaction in the gills: Role of the RtxA13 toxin.</title>
        <authorList>
            <person name="Callol A."/>
            <person name="Pajuelo D."/>
            <person name="Ebbesson L."/>
            <person name="Teles M."/>
            <person name="MacKenzie S."/>
            <person name="Amaro C."/>
        </authorList>
    </citation>
    <scope>NUCLEOTIDE SEQUENCE</scope>
</reference>
<evidence type="ECO:0000313" key="1">
    <source>
        <dbReference type="EMBL" id="JAH01561.1"/>
    </source>
</evidence>
<organism evidence="1">
    <name type="scientific">Anguilla anguilla</name>
    <name type="common">European freshwater eel</name>
    <name type="synonym">Muraena anguilla</name>
    <dbReference type="NCBI Taxonomy" id="7936"/>
    <lineage>
        <taxon>Eukaryota</taxon>
        <taxon>Metazoa</taxon>
        <taxon>Chordata</taxon>
        <taxon>Craniata</taxon>
        <taxon>Vertebrata</taxon>
        <taxon>Euteleostomi</taxon>
        <taxon>Actinopterygii</taxon>
        <taxon>Neopterygii</taxon>
        <taxon>Teleostei</taxon>
        <taxon>Anguilliformes</taxon>
        <taxon>Anguillidae</taxon>
        <taxon>Anguilla</taxon>
    </lineage>
</organism>
<reference evidence="1" key="1">
    <citation type="submission" date="2014-11" db="EMBL/GenBank/DDBJ databases">
        <authorList>
            <person name="Amaro Gonzalez C."/>
        </authorList>
    </citation>
    <scope>NUCLEOTIDE SEQUENCE</scope>
</reference>